<sequence length="245" mass="25663">MAEAVLPIDPFGHRRVGVRSRHAVLLIVTVAVIGALIVLAGGSDRASGSVRERWRTWPVDAIFPAQVPGTTRSGASTSYTRLGVASEAPCRTALQPAAAVALARMGCVSVLRATYADITQTYVVTTGIVVLAEEPAARADLLTGMAGAPPERTGPARRADRRTTVRPAPIPGSVAEEFRDGRNVTGGVAHGTHRYVVLTAAGYADGRDYSPAYAADTRLSDLAVSVASSFYHRMTAPACPGDRPC</sequence>
<feature type="transmembrane region" description="Helical" evidence="2">
    <location>
        <begin position="23"/>
        <end position="42"/>
    </location>
</feature>
<evidence type="ECO:0000256" key="1">
    <source>
        <dbReference type="SAM" id="MobiDB-lite"/>
    </source>
</evidence>
<reference evidence="3 4" key="1">
    <citation type="submission" date="2018-09" db="EMBL/GenBank/DDBJ databases">
        <title>YIM 75507 draft genome.</title>
        <authorList>
            <person name="Tang S."/>
            <person name="Feng Y."/>
        </authorList>
    </citation>
    <scope>NUCLEOTIDE SEQUENCE [LARGE SCALE GENOMIC DNA]</scope>
    <source>
        <strain evidence="3 4">YIM 75507</strain>
    </source>
</reference>
<organism evidence="3 4">
    <name type="scientific">Bailinhaonella thermotolerans</name>
    <dbReference type="NCBI Taxonomy" id="1070861"/>
    <lineage>
        <taxon>Bacteria</taxon>
        <taxon>Bacillati</taxon>
        <taxon>Actinomycetota</taxon>
        <taxon>Actinomycetes</taxon>
        <taxon>Streptosporangiales</taxon>
        <taxon>Streptosporangiaceae</taxon>
        <taxon>Bailinhaonella</taxon>
    </lineage>
</organism>
<dbReference type="Proteomes" id="UP000265768">
    <property type="component" value="Unassembled WGS sequence"/>
</dbReference>
<keyword evidence="2" id="KW-1133">Transmembrane helix</keyword>
<dbReference type="AlphaFoldDB" id="A0A3A4AW73"/>
<name>A0A3A4AW73_9ACTN</name>
<dbReference type="RefSeq" id="WP_119926083.1">
    <property type="nucleotide sequence ID" value="NZ_QZEY01000003.1"/>
</dbReference>
<keyword evidence="2" id="KW-0812">Transmembrane</keyword>
<dbReference type="OrthoDB" id="3386555at2"/>
<dbReference type="EMBL" id="QZEY01000003">
    <property type="protein sequence ID" value="RJL33123.1"/>
    <property type="molecule type" value="Genomic_DNA"/>
</dbReference>
<keyword evidence="2" id="KW-0472">Membrane</keyword>
<proteinExistence type="predicted"/>
<feature type="region of interest" description="Disordered" evidence="1">
    <location>
        <begin position="144"/>
        <end position="174"/>
    </location>
</feature>
<keyword evidence="4" id="KW-1185">Reference proteome</keyword>
<evidence type="ECO:0000313" key="3">
    <source>
        <dbReference type="EMBL" id="RJL33123.1"/>
    </source>
</evidence>
<evidence type="ECO:0000313" key="4">
    <source>
        <dbReference type="Proteomes" id="UP000265768"/>
    </source>
</evidence>
<gene>
    <name evidence="3" type="ORF">D5H75_09725</name>
</gene>
<protein>
    <submittedName>
        <fullName evidence="3">Uncharacterized protein</fullName>
    </submittedName>
</protein>
<comment type="caution">
    <text evidence="3">The sequence shown here is derived from an EMBL/GenBank/DDBJ whole genome shotgun (WGS) entry which is preliminary data.</text>
</comment>
<evidence type="ECO:0000256" key="2">
    <source>
        <dbReference type="SAM" id="Phobius"/>
    </source>
</evidence>
<accession>A0A3A4AW73</accession>